<dbReference type="PANTHER" id="PTHR10953:SF102">
    <property type="entry name" value="ADENYLYLTRANSFERASE AND SULFURTRANSFERASE MOCS3"/>
    <property type="match status" value="1"/>
</dbReference>
<dbReference type="InterPro" id="IPR035985">
    <property type="entry name" value="Ubiquitin-activating_enz"/>
</dbReference>
<evidence type="ECO:0000313" key="2">
    <source>
        <dbReference type="EMBL" id="GBR47452.1"/>
    </source>
</evidence>
<dbReference type="InterPro" id="IPR000594">
    <property type="entry name" value="ThiF_NAD_FAD-bd"/>
</dbReference>
<dbReference type="Proteomes" id="UP001062443">
    <property type="component" value="Unassembled WGS sequence"/>
</dbReference>
<dbReference type="PANTHER" id="PTHR10953">
    <property type="entry name" value="UBIQUITIN-ACTIVATING ENZYME E1"/>
    <property type="match status" value="1"/>
</dbReference>
<evidence type="ECO:0000259" key="1">
    <source>
        <dbReference type="Pfam" id="PF00899"/>
    </source>
</evidence>
<gene>
    <name evidence="2" type="ORF">AA106556_1456</name>
</gene>
<comment type="caution">
    <text evidence="2">The sequence shown here is derived from an EMBL/GenBank/DDBJ whole genome shotgun (WGS) entry which is preliminary data.</text>
</comment>
<dbReference type="CDD" id="cd00757">
    <property type="entry name" value="ThiF_MoeB_HesA_family"/>
    <property type="match status" value="1"/>
</dbReference>
<dbReference type="RefSeq" id="WP_084366869.1">
    <property type="nucleotide sequence ID" value="NZ_BAQB01000022.1"/>
</dbReference>
<evidence type="ECO:0000313" key="3">
    <source>
        <dbReference type="Proteomes" id="UP001062443"/>
    </source>
</evidence>
<protein>
    <submittedName>
        <fullName evidence="2">Molybdopterin biosynthesis protein MoeB</fullName>
    </submittedName>
</protein>
<dbReference type="SUPFAM" id="SSF69572">
    <property type="entry name" value="Activating enzymes of the ubiquitin-like proteins"/>
    <property type="match status" value="1"/>
</dbReference>
<dbReference type="Pfam" id="PF00899">
    <property type="entry name" value="ThiF"/>
    <property type="match status" value="1"/>
</dbReference>
<proteinExistence type="predicted"/>
<feature type="domain" description="THIF-type NAD/FAD binding fold" evidence="1">
    <location>
        <begin position="12"/>
        <end position="248"/>
    </location>
</feature>
<accession>A0ABQ0QJW5</accession>
<dbReference type="InterPro" id="IPR045886">
    <property type="entry name" value="ThiF/MoeB/HesA"/>
</dbReference>
<organism evidence="2 3">
    <name type="scientific">Neokomagataea tanensis NBRC 106556</name>
    <dbReference type="NCBI Taxonomy" id="1223519"/>
    <lineage>
        <taxon>Bacteria</taxon>
        <taxon>Pseudomonadati</taxon>
        <taxon>Pseudomonadota</taxon>
        <taxon>Alphaproteobacteria</taxon>
        <taxon>Acetobacterales</taxon>
        <taxon>Acetobacteraceae</taxon>
        <taxon>Neokomagataea</taxon>
    </lineage>
</organism>
<reference evidence="2" key="1">
    <citation type="submission" date="2013-04" db="EMBL/GenBank/DDBJ databases">
        <title>The genome sequencing project of 58 acetic acid bacteria.</title>
        <authorList>
            <person name="Okamoto-Kainuma A."/>
            <person name="Ishikawa M."/>
            <person name="Umino S."/>
            <person name="Koizumi Y."/>
            <person name="Shiwa Y."/>
            <person name="Yoshikawa H."/>
            <person name="Matsutani M."/>
            <person name="Matsushita K."/>
        </authorList>
    </citation>
    <scope>NUCLEOTIDE SEQUENCE</scope>
    <source>
        <strain evidence="2">NBRC 106556</strain>
    </source>
</reference>
<keyword evidence="3" id="KW-1185">Reference proteome</keyword>
<sequence>MLNFTDVELERYARHILVPEIGAIGQARCRDASVLIIGIGGLGAPLAQQLAASGIGRIGLIDDDHIDRSNLQRQILYDTPSIGALKTDIAREKLTALNPHIRIETYAERATTSLLAKLLPSYDLVCDGTDNFRTRFNVSDACTHYGKTLISGAVQGLGGQVATFRPQHHGPCYRCLFPDADENETLNCSRAGVLGPATSVIGSLMAVETLKEVMQLTPQTPEHTIVTSWDALKSTFRRFELTRNPDCTAHSSSNEVVLT</sequence>
<name>A0ABQ0QJW5_9PROT</name>
<dbReference type="Gene3D" id="3.40.50.720">
    <property type="entry name" value="NAD(P)-binding Rossmann-like Domain"/>
    <property type="match status" value="1"/>
</dbReference>
<dbReference type="EMBL" id="BAQB01000022">
    <property type="protein sequence ID" value="GBR47452.1"/>
    <property type="molecule type" value="Genomic_DNA"/>
</dbReference>